<dbReference type="AlphaFoldDB" id="A0A4C1X8D9"/>
<keyword evidence="2" id="KW-1185">Reference proteome</keyword>
<accession>A0A4C1X8D9</accession>
<name>A0A4C1X8D9_EUMVA</name>
<evidence type="ECO:0000313" key="1">
    <source>
        <dbReference type="EMBL" id="GBP59310.1"/>
    </source>
</evidence>
<reference evidence="1 2" key="1">
    <citation type="journal article" date="2019" name="Commun. Biol.">
        <title>The bagworm genome reveals a unique fibroin gene that provides high tensile strength.</title>
        <authorList>
            <person name="Kono N."/>
            <person name="Nakamura H."/>
            <person name="Ohtoshi R."/>
            <person name="Tomita M."/>
            <person name="Numata K."/>
            <person name="Arakawa K."/>
        </authorList>
    </citation>
    <scope>NUCLEOTIDE SEQUENCE [LARGE SCALE GENOMIC DNA]</scope>
</reference>
<protein>
    <submittedName>
        <fullName evidence="1">Uncharacterized protein</fullName>
    </submittedName>
</protein>
<sequence length="81" mass="8374">MGSPCARAHESLTANGDAEHVPPQRLLLVIISRPHVVAVMPSACDCPMGKSGHFGIGGHVKFTVQTETSEWNPGGAGSAPD</sequence>
<organism evidence="1 2">
    <name type="scientific">Eumeta variegata</name>
    <name type="common">Bagworm moth</name>
    <name type="synonym">Eumeta japonica</name>
    <dbReference type="NCBI Taxonomy" id="151549"/>
    <lineage>
        <taxon>Eukaryota</taxon>
        <taxon>Metazoa</taxon>
        <taxon>Ecdysozoa</taxon>
        <taxon>Arthropoda</taxon>
        <taxon>Hexapoda</taxon>
        <taxon>Insecta</taxon>
        <taxon>Pterygota</taxon>
        <taxon>Neoptera</taxon>
        <taxon>Endopterygota</taxon>
        <taxon>Lepidoptera</taxon>
        <taxon>Glossata</taxon>
        <taxon>Ditrysia</taxon>
        <taxon>Tineoidea</taxon>
        <taxon>Psychidae</taxon>
        <taxon>Oiketicinae</taxon>
        <taxon>Eumeta</taxon>
    </lineage>
</organism>
<comment type="caution">
    <text evidence="1">The sequence shown here is derived from an EMBL/GenBank/DDBJ whole genome shotgun (WGS) entry which is preliminary data.</text>
</comment>
<dbReference type="EMBL" id="BGZK01000758">
    <property type="protein sequence ID" value="GBP59310.1"/>
    <property type="molecule type" value="Genomic_DNA"/>
</dbReference>
<gene>
    <name evidence="1" type="ORF">EVAR_40695_1</name>
</gene>
<evidence type="ECO:0000313" key="2">
    <source>
        <dbReference type="Proteomes" id="UP000299102"/>
    </source>
</evidence>
<dbReference type="Proteomes" id="UP000299102">
    <property type="component" value="Unassembled WGS sequence"/>
</dbReference>
<proteinExistence type="predicted"/>